<comment type="caution">
    <text evidence="1">The sequence shown here is derived from an EMBL/GenBank/DDBJ whole genome shotgun (WGS) entry which is preliminary data.</text>
</comment>
<gene>
    <name evidence="1" type="ORF">SCF082_LOCUS1208</name>
</gene>
<protein>
    <submittedName>
        <fullName evidence="1">Uncharacterized protein</fullName>
    </submittedName>
</protein>
<dbReference type="EMBL" id="CAXAMM010000570">
    <property type="protein sequence ID" value="CAK8988012.1"/>
    <property type="molecule type" value="Genomic_DNA"/>
</dbReference>
<reference evidence="1 2" key="1">
    <citation type="submission" date="2024-02" db="EMBL/GenBank/DDBJ databases">
        <authorList>
            <person name="Chen Y."/>
            <person name="Shah S."/>
            <person name="Dougan E. K."/>
            <person name="Thang M."/>
            <person name="Chan C."/>
        </authorList>
    </citation>
    <scope>NUCLEOTIDE SEQUENCE [LARGE SCALE GENOMIC DNA]</scope>
</reference>
<keyword evidence="2" id="KW-1185">Reference proteome</keyword>
<dbReference type="Proteomes" id="UP001642464">
    <property type="component" value="Unassembled WGS sequence"/>
</dbReference>
<name>A0ABP0HDC4_9DINO</name>
<accession>A0ABP0HDC4</accession>
<evidence type="ECO:0000313" key="1">
    <source>
        <dbReference type="EMBL" id="CAK8988012.1"/>
    </source>
</evidence>
<evidence type="ECO:0000313" key="2">
    <source>
        <dbReference type="Proteomes" id="UP001642464"/>
    </source>
</evidence>
<organism evidence="1 2">
    <name type="scientific">Durusdinium trenchii</name>
    <dbReference type="NCBI Taxonomy" id="1381693"/>
    <lineage>
        <taxon>Eukaryota</taxon>
        <taxon>Sar</taxon>
        <taxon>Alveolata</taxon>
        <taxon>Dinophyceae</taxon>
        <taxon>Suessiales</taxon>
        <taxon>Symbiodiniaceae</taxon>
        <taxon>Durusdinium</taxon>
    </lineage>
</organism>
<sequence>MAVAYWETVGCNVAVYSLGTGHQAMDQHEVEVLLRRFPTREMRKMMIAMQMEEPEEIDTISEGKQPTVMNNIFWVATHCAAYRLHAEAPRHCAAYRLLAEV</sequence>
<proteinExistence type="predicted"/>